<organism evidence="1 2">
    <name type="scientific">Allorhizobium terrae</name>
    <dbReference type="NCBI Taxonomy" id="1848972"/>
    <lineage>
        <taxon>Bacteria</taxon>
        <taxon>Pseudomonadati</taxon>
        <taxon>Pseudomonadota</taxon>
        <taxon>Alphaproteobacteria</taxon>
        <taxon>Hyphomicrobiales</taxon>
        <taxon>Rhizobiaceae</taxon>
        <taxon>Rhizobium/Agrobacterium group</taxon>
        <taxon>Allorhizobium</taxon>
    </lineage>
</organism>
<dbReference type="RefSeq" id="WP_190234952.1">
    <property type="nucleotide sequence ID" value="NZ_SSOA01000001.1"/>
</dbReference>
<comment type="caution">
    <text evidence="1">The sequence shown here is derived from an EMBL/GenBank/DDBJ whole genome shotgun (WGS) entry which is preliminary data.</text>
</comment>
<sequence length="68" mass="7771">MPLSFHGFSFDLFGFSWRRSLVDDPVFSERKNSANAQSVPAKTGCMREREVEDAPEVSFRTLCIFPIL</sequence>
<evidence type="ECO:0000313" key="1">
    <source>
        <dbReference type="EMBL" id="THF54057.1"/>
    </source>
</evidence>
<dbReference type="AlphaFoldDB" id="A0A4V3W975"/>
<dbReference type="Proteomes" id="UP000310754">
    <property type="component" value="Unassembled WGS sequence"/>
</dbReference>
<keyword evidence="2" id="KW-1185">Reference proteome</keyword>
<reference evidence="1 2" key="1">
    <citation type="submission" date="2019-04" db="EMBL/GenBank/DDBJ databases">
        <title>Rhizobium terrae sp. nov., isolated from a paddy soil.</title>
        <authorList>
            <person name="Lin S.-Y."/>
            <person name="Hameed A."/>
            <person name="Huang H.-I."/>
            <person name="Young C.-C."/>
        </authorList>
    </citation>
    <scope>NUCLEOTIDE SEQUENCE [LARGE SCALE GENOMIC DNA]</scope>
    <source>
        <strain evidence="1 2">CC-HIH110</strain>
    </source>
</reference>
<name>A0A4V3W975_9HYPH</name>
<dbReference type="EMBL" id="SSOA01000001">
    <property type="protein sequence ID" value="THF54057.1"/>
    <property type="molecule type" value="Genomic_DNA"/>
</dbReference>
<gene>
    <name evidence="1" type="ORF">E6C51_02905</name>
</gene>
<proteinExistence type="predicted"/>
<evidence type="ECO:0000313" key="2">
    <source>
        <dbReference type="Proteomes" id="UP000310754"/>
    </source>
</evidence>
<accession>A0A4V3W975</accession>
<protein>
    <submittedName>
        <fullName evidence="1">Uncharacterized protein</fullName>
    </submittedName>
</protein>